<organism evidence="2 3">
    <name type="scientific">Streptomyces aidingensis</name>
    <dbReference type="NCBI Taxonomy" id="910347"/>
    <lineage>
        <taxon>Bacteria</taxon>
        <taxon>Bacillati</taxon>
        <taxon>Actinomycetota</taxon>
        <taxon>Actinomycetes</taxon>
        <taxon>Kitasatosporales</taxon>
        <taxon>Streptomycetaceae</taxon>
        <taxon>Streptomyces</taxon>
    </lineage>
</organism>
<proteinExistence type="predicted"/>
<dbReference type="RefSeq" id="WP_245834069.1">
    <property type="nucleotide sequence ID" value="NZ_FOLM01000007.1"/>
</dbReference>
<keyword evidence="3" id="KW-1185">Reference proteome</keyword>
<protein>
    <submittedName>
        <fullName evidence="2">Uncharacterized protein</fullName>
    </submittedName>
</protein>
<sequence length="48" mass="5126">MTNQASGSASRQSTAARAQLWPAADRNDVEAIVRIVNPSLLAELDARC</sequence>
<evidence type="ECO:0000313" key="1">
    <source>
        <dbReference type="EMBL" id="SFC87453.1"/>
    </source>
</evidence>
<dbReference type="AlphaFoldDB" id="A0A1I1PJK8"/>
<accession>A0A1I1PJK8</accession>
<name>A0A1I1PJK8_9ACTN</name>
<gene>
    <name evidence="1" type="ORF">SAMN05421773_1072</name>
    <name evidence="2" type="ORF">SAMN05421773_109233</name>
</gene>
<dbReference type="EMBL" id="FOLM01000007">
    <property type="protein sequence ID" value="SFC87453.1"/>
    <property type="molecule type" value="Genomic_DNA"/>
</dbReference>
<evidence type="ECO:0000313" key="3">
    <source>
        <dbReference type="Proteomes" id="UP000199207"/>
    </source>
</evidence>
<dbReference type="EMBL" id="FOLM01000009">
    <property type="protein sequence ID" value="SFD10039.1"/>
    <property type="molecule type" value="Genomic_DNA"/>
</dbReference>
<evidence type="ECO:0000313" key="2">
    <source>
        <dbReference type="EMBL" id="SFD10039.1"/>
    </source>
</evidence>
<dbReference type="Proteomes" id="UP000199207">
    <property type="component" value="Unassembled WGS sequence"/>
</dbReference>
<reference evidence="2 3" key="1">
    <citation type="submission" date="2016-10" db="EMBL/GenBank/DDBJ databases">
        <authorList>
            <person name="de Groot N.N."/>
        </authorList>
    </citation>
    <scope>NUCLEOTIDE SEQUENCE [LARGE SCALE GENOMIC DNA]</scope>
    <source>
        <strain evidence="2 3">CGMCC 4.5739</strain>
    </source>
</reference>